<comment type="similarity">
    <text evidence="1 2">Belongs to the Iojap/RsfS family.</text>
</comment>
<evidence type="ECO:0000313" key="4">
    <source>
        <dbReference type="Proteomes" id="UP000824150"/>
    </source>
</evidence>
<dbReference type="GO" id="GO:0005737">
    <property type="term" value="C:cytoplasm"/>
    <property type="evidence" value="ECO:0007669"/>
    <property type="project" value="UniProtKB-SubCell"/>
</dbReference>
<gene>
    <name evidence="2 3" type="primary">rsfS</name>
    <name evidence="3" type="ORF">IAA31_04045</name>
</gene>
<protein>
    <recommendedName>
        <fullName evidence="2">Ribosomal silencing factor RsfS</fullName>
    </recommendedName>
</protein>
<dbReference type="HAMAP" id="MF_01477">
    <property type="entry name" value="Iojap_RsfS"/>
    <property type="match status" value="1"/>
</dbReference>
<dbReference type="GO" id="GO:0090071">
    <property type="term" value="P:negative regulation of ribosome biogenesis"/>
    <property type="evidence" value="ECO:0007669"/>
    <property type="project" value="UniProtKB-UniRule"/>
</dbReference>
<keyword evidence="2" id="KW-0678">Repressor</keyword>
<keyword evidence="2" id="KW-0963">Cytoplasm</keyword>
<reference evidence="3" key="1">
    <citation type="journal article" date="2021" name="PeerJ">
        <title>Extensive microbial diversity within the chicken gut microbiome revealed by metagenomics and culture.</title>
        <authorList>
            <person name="Gilroy R."/>
            <person name="Ravi A."/>
            <person name="Getino M."/>
            <person name="Pursley I."/>
            <person name="Horton D.L."/>
            <person name="Alikhan N.F."/>
            <person name="Baker D."/>
            <person name="Gharbi K."/>
            <person name="Hall N."/>
            <person name="Watson M."/>
            <person name="Adriaenssens E.M."/>
            <person name="Foster-Nyarko E."/>
            <person name="Jarju S."/>
            <person name="Secka A."/>
            <person name="Antonio M."/>
            <person name="Oren A."/>
            <person name="Chaudhuri R.R."/>
            <person name="La Ragione R."/>
            <person name="Hildebrand F."/>
            <person name="Pallen M.J."/>
        </authorList>
    </citation>
    <scope>NUCLEOTIDE SEQUENCE</scope>
    <source>
        <strain evidence="3">687</strain>
    </source>
</reference>
<dbReference type="GO" id="GO:0043023">
    <property type="term" value="F:ribosomal large subunit binding"/>
    <property type="evidence" value="ECO:0007669"/>
    <property type="project" value="TreeGrafter"/>
</dbReference>
<keyword evidence="2" id="KW-0810">Translation regulation</keyword>
<comment type="caution">
    <text evidence="3">The sequence shown here is derived from an EMBL/GenBank/DDBJ whole genome shotgun (WGS) entry which is preliminary data.</text>
</comment>
<dbReference type="AlphaFoldDB" id="A0A9E2KM92"/>
<dbReference type="Pfam" id="PF02410">
    <property type="entry name" value="RsfS"/>
    <property type="match status" value="1"/>
</dbReference>
<dbReference type="PANTHER" id="PTHR21043:SF0">
    <property type="entry name" value="MITOCHONDRIAL ASSEMBLY OF RIBOSOMAL LARGE SUBUNIT PROTEIN 1"/>
    <property type="match status" value="1"/>
</dbReference>
<proteinExistence type="inferred from homology"/>
<dbReference type="PANTHER" id="PTHR21043">
    <property type="entry name" value="IOJAP SUPERFAMILY ORTHOLOG"/>
    <property type="match status" value="1"/>
</dbReference>
<evidence type="ECO:0000256" key="2">
    <source>
        <dbReference type="HAMAP-Rule" id="MF_01477"/>
    </source>
</evidence>
<sequence>MVQLPASLNDSHRLAAACRQCLEALKAENIVEIDMHGHTILTDIMLICSGTSTRHVSAIAERMLEALTKVGLKGAQISGEREGQWVLVDLGGVMVHVLLPEMRERYALENLYRCMATGVDESAA</sequence>
<evidence type="ECO:0000256" key="1">
    <source>
        <dbReference type="ARBA" id="ARBA00010574"/>
    </source>
</evidence>
<comment type="subcellular location">
    <subcellularLocation>
        <location evidence="2">Cytoplasm</location>
    </subcellularLocation>
</comment>
<name>A0A9E2KM92_9GAMM</name>
<dbReference type="Proteomes" id="UP000824150">
    <property type="component" value="Unassembled WGS sequence"/>
</dbReference>
<organism evidence="3 4">
    <name type="scientific">Candidatus Anaerobiospirillum merdipullorum</name>
    <dbReference type="NCBI Taxonomy" id="2838450"/>
    <lineage>
        <taxon>Bacteria</taxon>
        <taxon>Pseudomonadati</taxon>
        <taxon>Pseudomonadota</taxon>
        <taxon>Gammaproteobacteria</taxon>
        <taxon>Aeromonadales</taxon>
        <taxon>Succinivibrionaceae</taxon>
        <taxon>Anaerobiospirillum</taxon>
    </lineage>
</organism>
<dbReference type="Gene3D" id="3.30.460.10">
    <property type="entry name" value="Beta Polymerase, domain 2"/>
    <property type="match status" value="1"/>
</dbReference>
<dbReference type="EMBL" id="JAHLFG010000040">
    <property type="protein sequence ID" value="MBU3826645.1"/>
    <property type="molecule type" value="Genomic_DNA"/>
</dbReference>
<dbReference type="InterPro" id="IPR043519">
    <property type="entry name" value="NT_sf"/>
</dbReference>
<evidence type="ECO:0000313" key="3">
    <source>
        <dbReference type="EMBL" id="MBU3826645.1"/>
    </source>
</evidence>
<comment type="function">
    <text evidence="2">Functions as a ribosomal silencing factor. Interacts with ribosomal protein uL14 (rplN), blocking formation of intersubunit bridge B8. Prevents association of the 30S and 50S ribosomal subunits and the formation of functional ribosomes, thus repressing translation.</text>
</comment>
<dbReference type="InterPro" id="IPR004394">
    <property type="entry name" value="Iojap/RsfS/C7orf30"/>
</dbReference>
<dbReference type="SUPFAM" id="SSF81301">
    <property type="entry name" value="Nucleotidyltransferase"/>
    <property type="match status" value="1"/>
</dbReference>
<reference evidence="3" key="2">
    <citation type="submission" date="2021-04" db="EMBL/GenBank/DDBJ databases">
        <authorList>
            <person name="Gilroy R."/>
        </authorList>
    </citation>
    <scope>NUCLEOTIDE SEQUENCE</scope>
    <source>
        <strain evidence="3">687</strain>
    </source>
</reference>
<accession>A0A9E2KM92</accession>
<comment type="subunit">
    <text evidence="2">Interacts with ribosomal protein uL14 (rplN).</text>
</comment>
<dbReference type="GO" id="GO:0017148">
    <property type="term" value="P:negative regulation of translation"/>
    <property type="evidence" value="ECO:0007669"/>
    <property type="project" value="UniProtKB-UniRule"/>
</dbReference>
<dbReference type="GO" id="GO:0042256">
    <property type="term" value="P:cytosolic ribosome assembly"/>
    <property type="evidence" value="ECO:0007669"/>
    <property type="project" value="UniProtKB-UniRule"/>
</dbReference>
<dbReference type="NCBIfam" id="TIGR00090">
    <property type="entry name" value="rsfS_iojap_ybeB"/>
    <property type="match status" value="1"/>
</dbReference>